<evidence type="ECO:0000256" key="1">
    <source>
        <dbReference type="PROSITE-ProRule" id="PRU00339"/>
    </source>
</evidence>
<dbReference type="SUPFAM" id="SSF48452">
    <property type="entry name" value="TPR-like"/>
    <property type="match status" value="1"/>
</dbReference>
<dbReference type="SMART" id="SM00028">
    <property type="entry name" value="TPR"/>
    <property type="match status" value="1"/>
</dbReference>
<dbReference type="OrthoDB" id="1122525at2"/>
<dbReference type="RefSeq" id="WP_073211023.1">
    <property type="nucleotide sequence ID" value="NZ_FRBD01000027.1"/>
</dbReference>
<protein>
    <submittedName>
        <fullName evidence="2">Tetratricopeptide repeat-containing protein</fullName>
    </submittedName>
</protein>
<dbReference type="Gene3D" id="1.25.40.10">
    <property type="entry name" value="Tetratricopeptide repeat domain"/>
    <property type="match status" value="1"/>
</dbReference>
<dbReference type="PROSITE" id="PS50293">
    <property type="entry name" value="TPR_REGION"/>
    <property type="match status" value="1"/>
</dbReference>
<dbReference type="InterPro" id="IPR011990">
    <property type="entry name" value="TPR-like_helical_dom_sf"/>
</dbReference>
<name>A0A1M6YFA1_XYLRU</name>
<dbReference type="Pfam" id="PF00515">
    <property type="entry name" value="TPR_1"/>
    <property type="match status" value="1"/>
</dbReference>
<keyword evidence="1" id="KW-0802">TPR repeat</keyword>
<dbReference type="Proteomes" id="UP000184130">
    <property type="component" value="Unassembled WGS sequence"/>
</dbReference>
<gene>
    <name evidence="2" type="ORF">SAMN05216463_12714</name>
</gene>
<sequence length="59" mass="6902">MTAQEYYNQGNEARKRGQWHEAINAYIKAIELDPESPAVEAKKMLDDIMAFYCKDMYNP</sequence>
<dbReference type="AlphaFoldDB" id="A0A1M6YFA1"/>
<evidence type="ECO:0000313" key="3">
    <source>
        <dbReference type="Proteomes" id="UP000184130"/>
    </source>
</evidence>
<feature type="repeat" description="TPR" evidence="1">
    <location>
        <begin position="3"/>
        <end position="36"/>
    </location>
</feature>
<organism evidence="2 3">
    <name type="scientific">Xylanibacter ruminicola</name>
    <name type="common">Prevotella ruminicola</name>
    <dbReference type="NCBI Taxonomy" id="839"/>
    <lineage>
        <taxon>Bacteria</taxon>
        <taxon>Pseudomonadati</taxon>
        <taxon>Bacteroidota</taxon>
        <taxon>Bacteroidia</taxon>
        <taxon>Bacteroidales</taxon>
        <taxon>Prevotellaceae</taxon>
        <taxon>Xylanibacter</taxon>
    </lineage>
</organism>
<dbReference type="PROSITE" id="PS50005">
    <property type="entry name" value="TPR"/>
    <property type="match status" value="1"/>
</dbReference>
<dbReference type="EMBL" id="FRBD01000027">
    <property type="protein sequence ID" value="SHL16977.1"/>
    <property type="molecule type" value="Genomic_DNA"/>
</dbReference>
<proteinExistence type="predicted"/>
<evidence type="ECO:0000313" key="2">
    <source>
        <dbReference type="EMBL" id="SHL16977.1"/>
    </source>
</evidence>
<accession>A0A1M6YFA1</accession>
<dbReference type="InterPro" id="IPR019734">
    <property type="entry name" value="TPR_rpt"/>
</dbReference>
<reference evidence="2 3" key="1">
    <citation type="submission" date="2016-11" db="EMBL/GenBank/DDBJ databases">
        <authorList>
            <person name="Jaros S."/>
            <person name="Januszkiewicz K."/>
            <person name="Wedrychowicz H."/>
        </authorList>
    </citation>
    <scope>NUCLEOTIDE SEQUENCE [LARGE SCALE GENOMIC DNA]</scope>
    <source>
        <strain evidence="2 3">KHT3</strain>
    </source>
</reference>